<protein>
    <submittedName>
        <fullName evidence="2">Glycosyltransferase, group 2 family protein</fullName>
        <ecNumber evidence="2">2.4.-.-</ecNumber>
    </submittedName>
</protein>
<gene>
    <name evidence="2" type="ORF">HMPREF0381_0009</name>
</gene>
<dbReference type="Pfam" id="PF13692">
    <property type="entry name" value="Glyco_trans_1_4"/>
    <property type="match status" value="1"/>
</dbReference>
<evidence type="ECO:0000313" key="3">
    <source>
        <dbReference type="Proteomes" id="UP000003434"/>
    </source>
</evidence>
<evidence type="ECO:0000313" key="2">
    <source>
        <dbReference type="EMBL" id="EFU78008.1"/>
    </source>
</evidence>
<name>E6LJ74_9FIRM</name>
<dbReference type="AlphaFoldDB" id="E6LJ74"/>
<accession>E6LJ74</accession>
<evidence type="ECO:0000259" key="1">
    <source>
        <dbReference type="Pfam" id="PF00535"/>
    </source>
</evidence>
<dbReference type="SUPFAM" id="SSF53448">
    <property type="entry name" value="Nucleotide-diphospho-sugar transferases"/>
    <property type="match status" value="1"/>
</dbReference>
<feature type="domain" description="Glycosyltransferase 2-like" evidence="1">
    <location>
        <begin position="613"/>
        <end position="735"/>
    </location>
</feature>
<comment type="caution">
    <text evidence="2">The sequence shown here is derived from an EMBL/GenBank/DDBJ whole genome shotgun (WGS) entry which is preliminary data.</text>
</comment>
<dbReference type="HOGENOM" id="CLU_007225_0_0_9"/>
<sequence length="1241" mass="143804">MGEKMGLLELAKKYGKDEYRLLKENPSLYNLSFFSSLALGNTEWLNIEGRTLFLGSQTAILDDLIKKSKVYIYEEELEKLESIKAVFENNIEYISAFENIDFNEFDTVIAYGGNMVSKLMSVKKPDKKIVLVFDNKYGINYFEDEFGDKDALSVKDVRNWIGKSSTYYPYPNYRYVYKLFSDNKMPGADELSQIKAYDYPKFAFKDIGERFCEAAKSNDFDSFANSYVIVSGGSEENIYIKYNRTRLPKYQIKTEIRLRDNKKYVVKSALKKEGIPHILGMYDKAKLIKNDNITVLEGTFKNAGEINFTFIEGKSLSNICVECIEYSPDTFIKRLDEYLGKIIDKDALNLDAIFDNFILEGDRLTAIDCEWVYDSSMDFIKDRKNFIKYRALHNFYQNNAKKIKDKFNLNEEEFLSKFEIDDIDGFDFIERQFQEYIHGDYQEVYLGNYFVETVSRDTLNEGLIALKELPPAKNKIIELDAINQDRELAIREMTRLKTLTDNHVNNLGIIIDNLRHENEELAKTLNVYNGNLSIPFRIRRKLSTIYNRKYPKGSVERKKLNYRIMSIIHPIKYFRLTHSKAGKNLIEGEFKIGDIYREKGKLNFPYVENPKVSIIIPVYNQIHYTYACLASILENTDEYSYEIIIADDVSTDATIEIDKFVSGLVVARNETNQGFLKNCNNAARKARGEYIFFLNNDTTVEKNWLPPLIKLLESDEGIGMVGSKLIYPDGRLQEAGGIIWSDGSGWNYGRCDDPNKPEYNYVRDVDYISGAAIMLSRKLWEEIGGFDTRYAPAYCEDSDLAFEVRKRNLRVVYQPLSVVVHFEGVSNGTDVNGTGLKRYQVENNKKLQEKWSCEFKNQYDNVGVPNAFRARERSRGKKVILFVDHYVPTFDKDAGSKTTFQYIKMFIERGYVVKFLPDNFAKSEPYTTVLEQMGVEVLYGNEMMTNIFEWIKNNQSNIDIAYLNRPHIATKYIDFIKENTDIKVIYYGHDLHFLRERREYELTGDVERKNASAYWKSMELDIMRKASISYYPSNVEVDYIHTFDKKINAKAITAYVFDKFMDIDYNPDIREGVLFVGGFSHPPNADALKYFLDNMWDDIYAQIKAPFYIVGSNATDEIKAMHNEAKGIIFKGFVSEEELKELYEKVRLVVVPLRYGAGVKGKVIEALYYGDPVITTSVGAEGIDNSYNQMLVADESSEFIKKCVALYINKQALKNMHQEAIEYVKNKHSIDAVWKIIREDF</sequence>
<dbReference type="EC" id="2.4.-.-" evidence="2"/>
<dbReference type="CDD" id="cd04186">
    <property type="entry name" value="GT_2_like_c"/>
    <property type="match status" value="1"/>
</dbReference>
<dbReference type="eggNOG" id="COG2242">
    <property type="taxonomic scope" value="Bacteria"/>
</dbReference>
<dbReference type="SUPFAM" id="SSF53756">
    <property type="entry name" value="UDP-Glycosyltransferase/glycogen phosphorylase"/>
    <property type="match status" value="1"/>
</dbReference>
<dbReference type="InterPro" id="IPR001173">
    <property type="entry name" value="Glyco_trans_2-like"/>
</dbReference>
<keyword evidence="2" id="KW-0808">Transferase</keyword>
<dbReference type="PANTHER" id="PTHR43179:SF7">
    <property type="entry name" value="RHAMNOSYLTRANSFERASE WBBL"/>
    <property type="match status" value="1"/>
</dbReference>
<keyword evidence="2" id="KW-0328">Glycosyltransferase</keyword>
<dbReference type="Gene3D" id="3.90.550.10">
    <property type="entry name" value="Spore Coat Polysaccharide Biosynthesis Protein SpsA, Chain A"/>
    <property type="match status" value="1"/>
</dbReference>
<dbReference type="eggNOG" id="COG1216">
    <property type="taxonomic scope" value="Bacteria"/>
</dbReference>
<dbReference type="eggNOG" id="COG0438">
    <property type="taxonomic scope" value="Bacteria"/>
</dbReference>
<dbReference type="Gene3D" id="3.40.50.2000">
    <property type="entry name" value="Glycogen Phosphorylase B"/>
    <property type="match status" value="2"/>
</dbReference>
<organism evidence="2 3">
    <name type="scientific">Lachnoanaerobaculum saburreum DSM 3986</name>
    <dbReference type="NCBI Taxonomy" id="887325"/>
    <lineage>
        <taxon>Bacteria</taxon>
        <taxon>Bacillati</taxon>
        <taxon>Bacillota</taxon>
        <taxon>Clostridia</taxon>
        <taxon>Lachnospirales</taxon>
        <taxon>Lachnospiraceae</taxon>
        <taxon>Lachnoanaerobaculum</taxon>
    </lineage>
</organism>
<dbReference type="GO" id="GO:0016757">
    <property type="term" value="F:glycosyltransferase activity"/>
    <property type="evidence" value="ECO:0007669"/>
    <property type="project" value="UniProtKB-KW"/>
</dbReference>
<proteinExistence type="predicted"/>
<dbReference type="InterPro" id="IPR029044">
    <property type="entry name" value="Nucleotide-diphossugar_trans"/>
</dbReference>
<dbReference type="Pfam" id="PF00535">
    <property type="entry name" value="Glycos_transf_2"/>
    <property type="match status" value="1"/>
</dbReference>
<dbReference type="PANTHER" id="PTHR43179">
    <property type="entry name" value="RHAMNOSYLTRANSFERASE WBBL"/>
    <property type="match status" value="1"/>
</dbReference>
<dbReference type="EMBL" id="AEPW01000001">
    <property type="protein sequence ID" value="EFU78008.1"/>
    <property type="molecule type" value="Genomic_DNA"/>
</dbReference>
<dbReference type="Proteomes" id="UP000003434">
    <property type="component" value="Unassembled WGS sequence"/>
</dbReference>
<reference evidence="2 3" key="1">
    <citation type="submission" date="2010-12" db="EMBL/GenBank/DDBJ databases">
        <authorList>
            <person name="Muzny D."/>
            <person name="Qin X."/>
            <person name="Deng J."/>
            <person name="Jiang H."/>
            <person name="Liu Y."/>
            <person name="Qu J."/>
            <person name="Song X.-Z."/>
            <person name="Zhang L."/>
            <person name="Thornton R."/>
            <person name="Coyle M."/>
            <person name="Francisco L."/>
            <person name="Jackson L."/>
            <person name="Javaid M."/>
            <person name="Korchina V."/>
            <person name="Kovar C."/>
            <person name="Mata R."/>
            <person name="Mathew T."/>
            <person name="Ngo R."/>
            <person name="Nguyen L."/>
            <person name="Nguyen N."/>
            <person name="Okwuonu G."/>
            <person name="Ongeri F."/>
            <person name="Pham C."/>
            <person name="Simmons D."/>
            <person name="Wilczek-Boney K."/>
            <person name="Hale W."/>
            <person name="Jakkamsetti A."/>
            <person name="Pham P."/>
            <person name="Ruth R."/>
            <person name="San Lucas F."/>
            <person name="Warren J."/>
            <person name="Zhang J."/>
            <person name="Zhao Z."/>
            <person name="Zhou C."/>
            <person name="Zhu D."/>
            <person name="Lee S."/>
            <person name="Bess C."/>
            <person name="Blankenburg K."/>
            <person name="Forbes L."/>
            <person name="Fu Q."/>
            <person name="Gubbala S."/>
            <person name="Hirani K."/>
            <person name="Jayaseelan J.C."/>
            <person name="Lara F."/>
            <person name="Munidasa M."/>
            <person name="Palculict T."/>
            <person name="Patil S."/>
            <person name="Pu L.-L."/>
            <person name="Saada N."/>
            <person name="Tang L."/>
            <person name="Weissenberger G."/>
            <person name="Zhu Y."/>
            <person name="Hemphill L."/>
            <person name="Shang Y."/>
            <person name="Youmans B."/>
            <person name="Ayvaz T."/>
            <person name="Ross M."/>
            <person name="Santibanez J."/>
            <person name="Aqrawi P."/>
            <person name="Gross S."/>
            <person name="Joshi V."/>
            <person name="Fowler G."/>
            <person name="Nazareth L."/>
            <person name="Reid J."/>
            <person name="Worley K."/>
            <person name="Petrosino J."/>
            <person name="Highlander S."/>
            <person name="Gibbs R."/>
        </authorList>
    </citation>
    <scope>NUCLEOTIDE SEQUENCE [LARGE SCALE GENOMIC DNA]</scope>
    <source>
        <strain evidence="2 3">DSM 3986</strain>
    </source>
</reference>